<keyword evidence="2" id="KW-1185">Reference proteome</keyword>
<dbReference type="Gene3D" id="3.30.870.10">
    <property type="entry name" value="Endonuclease Chain A"/>
    <property type="match status" value="1"/>
</dbReference>
<dbReference type="AlphaFoldDB" id="A0A2L1GL36"/>
<dbReference type="InterPro" id="IPR059166">
    <property type="entry name" value="PLD-like_cat"/>
</dbReference>
<gene>
    <name evidence="1" type="ORF">CAY53_01865</name>
</gene>
<evidence type="ECO:0000313" key="2">
    <source>
        <dbReference type="Proteomes" id="UP000239867"/>
    </source>
</evidence>
<reference evidence="1 2" key="1">
    <citation type="journal article" date="2018" name="MBio">
        <title>Insights into the evolution of host association through the isolation and characterization of a novel human periodontal pathobiont, Desulfobulbus oralis.</title>
        <authorList>
            <person name="Cross K.L."/>
            <person name="Chirania P."/>
            <person name="Xiong W."/>
            <person name="Beall C.J."/>
            <person name="Elkins J.G."/>
            <person name="Giannone R.J."/>
            <person name="Griffen A.L."/>
            <person name="Guss A.M."/>
            <person name="Hettich R.L."/>
            <person name="Joshi S.S."/>
            <person name="Mokrzan E.M."/>
            <person name="Martin R.K."/>
            <person name="Zhulin I.B."/>
            <person name="Leys E.J."/>
            <person name="Podar M."/>
        </authorList>
    </citation>
    <scope>NUCLEOTIDE SEQUENCE [LARGE SCALE GENOMIC DNA]</scope>
    <source>
        <strain evidence="1 2">ORNL</strain>
    </source>
</reference>
<evidence type="ECO:0008006" key="3">
    <source>
        <dbReference type="Google" id="ProtNLM"/>
    </source>
</evidence>
<dbReference type="CDD" id="cd09176">
    <property type="entry name" value="PLDc_unchar6"/>
    <property type="match status" value="1"/>
</dbReference>
<evidence type="ECO:0000313" key="1">
    <source>
        <dbReference type="EMBL" id="AVD70383.1"/>
    </source>
</evidence>
<sequence length="608" mass="66416">MLNPNSRSLYTSALTPPPGMIFDEAIATTFSMDPALLLEAPVYLALMAADGQTDPDPLSVLEAIRRYSKRITVYVQRGRIQVPQIAKPNPLFGLLEEMVVEVTAPGGGVFHPKVWAIRFVSPDQNPDQNNAMYRLVILTRNMTTDQSWDLSLQLEGTIADRKSKSNKPLAHFFKTLPDLATGKTETGRIEQALRFADELHRVQWELPDGFDELSFYLPGTKGFDWEPPVANRMAVISPFCSDEALRALTKKTKAADALISRPESLAALKKETLELFTQCLHLDDAAETEDGEEEEATEQPLATGLHAKVYLFETRYYSDYTHVIMGSANATNAALNASKNVEILVGLVGRKSRVGGIDELLGADGLGEYLVDFDTSKEAEIDALRQAAEESIERARSRISETALSIECRPGSKDGLWALVLTGKIPSLEGIVSAIAWPITVTRDFAVNILDSDAHGGIGLGEFSASSVTGLIAFELKTNHPDVSARFVLNVPVTGVPEERNSAILQTVISNQEGFLRYLLLLLGDDKVSGLDPGSGSGFAKCLARLADGEDIPLLEELTRTYSRHPERLSEISGLVRDLSQGSQNAIIPEDFLNLWTVFESAIGGRDA</sequence>
<dbReference type="KEGG" id="deo:CAY53_01865"/>
<name>A0A2L1GL36_9BACT</name>
<dbReference type="RefSeq" id="WP_104935697.1">
    <property type="nucleotide sequence ID" value="NZ_CP021255.1"/>
</dbReference>
<protein>
    <recommendedName>
        <fullName evidence="3">PLD phosphodiesterase domain-containing protein</fullName>
    </recommendedName>
</protein>
<organism evidence="1 2">
    <name type="scientific">Desulfobulbus oralis</name>
    <dbReference type="NCBI Taxonomy" id="1986146"/>
    <lineage>
        <taxon>Bacteria</taxon>
        <taxon>Pseudomonadati</taxon>
        <taxon>Thermodesulfobacteriota</taxon>
        <taxon>Desulfobulbia</taxon>
        <taxon>Desulfobulbales</taxon>
        <taxon>Desulfobulbaceae</taxon>
        <taxon>Desulfobulbus</taxon>
    </lineage>
</organism>
<accession>A0A2L1GL36</accession>
<dbReference type="EMBL" id="CP021255">
    <property type="protein sequence ID" value="AVD70383.1"/>
    <property type="molecule type" value="Genomic_DNA"/>
</dbReference>
<dbReference type="OrthoDB" id="369674at2"/>
<proteinExistence type="predicted"/>
<dbReference type="Proteomes" id="UP000239867">
    <property type="component" value="Chromosome"/>
</dbReference>